<evidence type="ECO:0000256" key="1">
    <source>
        <dbReference type="SAM" id="MobiDB-lite"/>
    </source>
</evidence>
<keyword evidence="2" id="KW-1133">Transmembrane helix</keyword>
<feature type="compositionally biased region" description="Basic and acidic residues" evidence="1">
    <location>
        <begin position="118"/>
        <end position="127"/>
    </location>
</feature>
<gene>
    <name evidence="3" type="ORF">BZM27_21955</name>
</gene>
<evidence type="ECO:0000313" key="3">
    <source>
        <dbReference type="EMBL" id="TCG07076.1"/>
    </source>
</evidence>
<keyword evidence="2" id="KW-0472">Membrane</keyword>
<evidence type="ECO:0008006" key="5">
    <source>
        <dbReference type="Google" id="ProtNLM"/>
    </source>
</evidence>
<keyword evidence="2" id="KW-0812">Transmembrane</keyword>
<feature type="region of interest" description="Disordered" evidence="1">
    <location>
        <begin position="91"/>
        <end position="127"/>
    </location>
</feature>
<name>A0A4R0X9U4_9BURK</name>
<dbReference type="NCBIfam" id="NF033684">
    <property type="entry name" value="suffix_2_RND"/>
    <property type="match status" value="1"/>
</dbReference>
<organism evidence="3 4">
    <name type="scientific">Paraburkholderia steynii</name>
    <dbReference type="NCBI Taxonomy" id="1245441"/>
    <lineage>
        <taxon>Bacteria</taxon>
        <taxon>Pseudomonadati</taxon>
        <taxon>Pseudomonadota</taxon>
        <taxon>Betaproteobacteria</taxon>
        <taxon>Burkholderiales</taxon>
        <taxon>Burkholderiaceae</taxon>
        <taxon>Paraburkholderia</taxon>
    </lineage>
</organism>
<evidence type="ECO:0000256" key="2">
    <source>
        <dbReference type="SAM" id="Phobius"/>
    </source>
</evidence>
<dbReference type="InterPro" id="IPR047961">
    <property type="entry name" value="Transp_suffix-like"/>
</dbReference>
<dbReference type="Proteomes" id="UP000294200">
    <property type="component" value="Unassembled WGS sequence"/>
</dbReference>
<comment type="caution">
    <text evidence="3">The sequence shown here is derived from an EMBL/GenBank/DDBJ whole genome shotgun (WGS) entry which is preliminary data.</text>
</comment>
<dbReference type="EMBL" id="MWML01000080">
    <property type="protein sequence ID" value="TCG07076.1"/>
    <property type="molecule type" value="Genomic_DNA"/>
</dbReference>
<reference evidence="3 4" key="1">
    <citation type="submission" date="2017-02" db="EMBL/GenBank/DDBJ databases">
        <title>Paraburkholderia sophoroidis sp. nov. and Paraburkholderia steynii sp. nov. rhizobial symbionts of the fynbos legume Hypocalyptus sophoroides.</title>
        <authorList>
            <person name="Steenkamp E.T."/>
            <person name="Beukes C.W."/>
            <person name="Van Zyl E."/>
            <person name="Avontuur J."/>
            <person name="Chan W.Y."/>
            <person name="Hassen A."/>
            <person name="Palmer M."/>
            <person name="Mthombeni L."/>
            <person name="Phalane F."/>
            <person name="Sereme K."/>
            <person name="Venter S.N."/>
        </authorList>
    </citation>
    <scope>NUCLEOTIDE SEQUENCE [LARGE SCALE GENOMIC DNA]</scope>
    <source>
        <strain evidence="3 4">HC1.1ba</strain>
    </source>
</reference>
<sequence length="127" mass="13424">MTFSDIKADAKTANGWRFKLGMGLFASAFALLPIIPIAASLGTSATTMAALTGIILLANKLLLMTCVAVMGKPGFQRLKATVRGYVKRLAPTSTGGSARHLSGLMKSVTNRGRRRPQQRVDSDDSAA</sequence>
<protein>
    <recommendedName>
        <fullName evidence="5">Transporter suffix domain-containing protein</fullName>
    </recommendedName>
</protein>
<feature type="transmembrane region" description="Helical" evidence="2">
    <location>
        <begin position="20"/>
        <end position="42"/>
    </location>
</feature>
<keyword evidence="4" id="KW-1185">Reference proteome</keyword>
<feature type="transmembrane region" description="Helical" evidence="2">
    <location>
        <begin position="48"/>
        <end position="70"/>
    </location>
</feature>
<accession>A0A4R0X9U4</accession>
<proteinExistence type="predicted"/>
<dbReference type="AlphaFoldDB" id="A0A4R0X9U4"/>
<evidence type="ECO:0000313" key="4">
    <source>
        <dbReference type="Proteomes" id="UP000294200"/>
    </source>
</evidence>